<evidence type="ECO:0000256" key="2">
    <source>
        <dbReference type="ARBA" id="ARBA00011245"/>
    </source>
</evidence>
<evidence type="ECO:0000259" key="6">
    <source>
        <dbReference type="Pfam" id="PF14509"/>
    </source>
</evidence>
<dbReference type="Gene3D" id="2.70.98.10">
    <property type="match status" value="1"/>
</dbReference>
<dbReference type="RefSeq" id="WP_148726635.1">
    <property type="nucleotide sequence ID" value="NZ_CP197398.1"/>
</dbReference>
<feature type="domain" description="Glycosyl-hydrolase 97 catalytic" evidence="4">
    <location>
        <begin position="291"/>
        <end position="465"/>
    </location>
</feature>
<sequence>MTRKIFSFLAVGICICSLCSCSKPSQVEILSPDGQIKLNLSLNENGQPFYEVTVKDSLFITRSALGLTAKQEINLSEGFEIEKTVSDSKDEIWEQPWGENKTNRNHYNEMAIHLKNREKVRLTLRFRLFDDGIGFRYEYDIPSTDSLLITDELTAFNFRQEGISWSIPASAETYELLYRKLPLSEVETANTPFTLKMANGMYASIHEAALYDFPEMTLRQQGNGAFKAELIPYPDGIKAHKANRFTTPWRTLQIVPEAVGLINSALILNLNEPCALASTEWIHPLKYIGVWWGMHLGVETWKMDERHGATTANAKKYIDFAAANQIQGVLFEGWNAGWESWGSSQNFDFTKPCADFDIDEVVRYAKEKGVVIIGHHETGGNIPNYERQLDKAMQWYADRNIRYVKTGYAGSFPYGLSHHGQYGVNHYQRVVETAARYRMMVDAHEPIKDTGIRRTWPNMMTREGARGMEWNAWSEGNPPAHHVTLPFTRLLAGPMDYTPGVFDILFLKTRHSPRRKKWNELDQRNSRVNTTLAKQLANWVILYSPMQMASDLIENYQGHPAFQFFRDFDPDCDRSEALAGEPGEFIAIVRKAGEKYFLGASTNEEARTISIKLDFLKSGKQYKAVIYADGEIADWKSNPTDYTITEQTVTAEDTLTVRMAAGGGQAISFTPLTPL</sequence>
<dbReference type="Pfam" id="PF14508">
    <property type="entry name" value="GH97_N"/>
    <property type="match status" value="1"/>
</dbReference>
<dbReference type="PANTHER" id="PTHR35803:SF1">
    <property type="entry name" value="GLUCAN 1,4-ALPHA-GLUCOSIDASE SUSB"/>
    <property type="match status" value="1"/>
</dbReference>
<organism evidence="7 8">
    <name type="scientific">Bacteroides pyogenes</name>
    <dbReference type="NCBI Taxonomy" id="310300"/>
    <lineage>
        <taxon>Bacteria</taxon>
        <taxon>Pseudomonadati</taxon>
        <taxon>Bacteroidota</taxon>
        <taxon>Bacteroidia</taxon>
        <taxon>Bacteroidales</taxon>
        <taxon>Bacteroidaceae</taxon>
        <taxon>Bacteroides</taxon>
    </lineage>
</organism>
<proteinExistence type="predicted"/>
<dbReference type="Gene3D" id="3.20.20.70">
    <property type="entry name" value="Aldolase class I"/>
    <property type="match status" value="1"/>
</dbReference>
<reference evidence="7 8" key="1">
    <citation type="submission" date="2019-07" db="EMBL/GenBank/DDBJ databases">
        <title>Draft Genome Sequences of Bacteroides pyogenes Strains Isolated from the Uterus Holstein Dairy Cows with Metritis.</title>
        <authorList>
            <person name="Cunha F."/>
            <person name="Galvao K.N."/>
            <person name="Jeon S.J."/>
            <person name="Jeong K.C."/>
        </authorList>
    </citation>
    <scope>NUCLEOTIDE SEQUENCE [LARGE SCALE GENOMIC DNA]</scope>
    <source>
        <strain evidence="7 8">KG-31</strain>
    </source>
</reference>
<dbReference type="InterPro" id="IPR014718">
    <property type="entry name" value="GH-type_carb-bd"/>
</dbReference>
<keyword evidence="8" id="KW-1185">Reference proteome</keyword>
<comment type="subunit">
    <text evidence="2">Monomer.</text>
</comment>
<comment type="cofactor">
    <cofactor evidence="1">
        <name>Ca(2+)</name>
        <dbReference type="ChEBI" id="CHEBI:29108"/>
    </cofactor>
</comment>
<evidence type="ECO:0000259" key="5">
    <source>
        <dbReference type="Pfam" id="PF14508"/>
    </source>
</evidence>
<dbReference type="GO" id="GO:0030246">
    <property type="term" value="F:carbohydrate binding"/>
    <property type="evidence" value="ECO:0007669"/>
    <property type="project" value="InterPro"/>
</dbReference>
<dbReference type="EMBL" id="VKLW01000014">
    <property type="protein sequence ID" value="TYK33589.1"/>
    <property type="molecule type" value="Genomic_DNA"/>
</dbReference>
<evidence type="ECO:0000313" key="7">
    <source>
        <dbReference type="EMBL" id="TYK33589.1"/>
    </source>
</evidence>
<dbReference type="GO" id="GO:0016787">
    <property type="term" value="F:hydrolase activity"/>
    <property type="evidence" value="ECO:0007669"/>
    <property type="project" value="UniProtKB-KW"/>
</dbReference>
<protein>
    <submittedName>
        <fullName evidence="7">Glycoside hydrolase family 97 protein</fullName>
    </submittedName>
</protein>
<feature type="domain" description="Glycosyl-hydrolase 97 N-terminal" evidence="5">
    <location>
        <begin position="30"/>
        <end position="273"/>
    </location>
</feature>
<dbReference type="InterPro" id="IPR013785">
    <property type="entry name" value="Aldolase_TIM"/>
</dbReference>
<dbReference type="SUPFAM" id="SSF51445">
    <property type="entry name" value="(Trans)glycosidases"/>
    <property type="match status" value="1"/>
</dbReference>
<dbReference type="PANTHER" id="PTHR35803">
    <property type="entry name" value="GLUCAN 1,4-ALPHA-GLUCOSIDASE SUSB-RELATED"/>
    <property type="match status" value="1"/>
</dbReference>
<dbReference type="InterPro" id="IPR019563">
    <property type="entry name" value="GH97_catalytic"/>
</dbReference>
<evidence type="ECO:0000256" key="3">
    <source>
        <dbReference type="ARBA" id="ARBA00022837"/>
    </source>
</evidence>
<dbReference type="Pfam" id="PF10566">
    <property type="entry name" value="Glyco_hydro_97"/>
    <property type="match status" value="1"/>
</dbReference>
<evidence type="ECO:0000313" key="8">
    <source>
        <dbReference type="Proteomes" id="UP000324383"/>
    </source>
</evidence>
<dbReference type="AlphaFoldDB" id="A0A5D3F2A0"/>
<keyword evidence="7" id="KW-0378">Hydrolase</keyword>
<dbReference type="InterPro" id="IPR052720">
    <property type="entry name" value="Glycosyl_hydrolase_97"/>
</dbReference>
<dbReference type="Proteomes" id="UP000324383">
    <property type="component" value="Unassembled WGS sequence"/>
</dbReference>
<name>A0A5D3F2A0_9BACE</name>
<dbReference type="InterPro" id="IPR029486">
    <property type="entry name" value="GH97_N"/>
</dbReference>
<dbReference type="Pfam" id="PF14509">
    <property type="entry name" value="GH97_C"/>
    <property type="match status" value="1"/>
</dbReference>
<dbReference type="PROSITE" id="PS51257">
    <property type="entry name" value="PROKAR_LIPOPROTEIN"/>
    <property type="match status" value="1"/>
</dbReference>
<evidence type="ECO:0000259" key="4">
    <source>
        <dbReference type="Pfam" id="PF10566"/>
    </source>
</evidence>
<evidence type="ECO:0000256" key="1">
    <source>
        <dbReference type="ARBA" id="ARBA00001913"/>
    </source>
</evidence>
<dbReference type="InterPro" id="IPR029483">
    <property type="entry name" value="GH97_C"/>
</dbReference>
<keyword evidence="3" id="KW-0106">Calcium</keyword>
<accession>A0A5D3F2A0</accession>
<dbReference type="InterPro" id="IPR017853">
    <property type="entry name" value="GH"/>
</dbReference>
<feature type="domain" description="Glycosyl-hydrolase 97 C-terminal oligomerisation" evidence="6">
    <location>
        <begin position="572"/>
        <end position="669"/>
    </location>
</feature>
<gene>
    <name evidence="7" type="ORF">FNJ60_07400</name>
</gene>
<comment type="caution">
    <text evidence="7">The sequence shown here is derived from an EMBL/GenBank/DDBJ whole genome shotgun (WGS) entry which is preliminary data.</text>
</comment>